<organism evidence="2 3">
    <name type="scientific">Mycena metata</name>
    <dbReference type="NCBI Taxonomy" id="1033252"/>
    <lineage>
        <taxon>Eukaryota</taxon>
        <taxon>Fungi</taxon>
        <taxon>Dikarya</taxon>
        <taxon>Basidiomycota</taxon>
        <taxon>Agaricomycotina</taxon>
        <taxon>Agaricomycetes</taxon>
        <taxon>Agaricomycetidae</taxon>
        <taxon>Agaricales</taxon>
        <taxon>Marasmiineae</taxon>
        <taxon>Mycenaceae</taxon>
        <taxon>Mycena</taxon>
    </lineage>
</organism>
<feature type="region of interest" description="Disordered" evidence="1">
    <location>
        <begin position="185"/>
        <end position="232"/>
    </location>
</feature>
<protein>
    <submittedName>
        <fullName evidence="2">Uncharacterized protein</fullName>
    </submittedName>
</protein>
<dbReference type="Proteomes" id="UP001215598">
    <property type="component" value="Unassembled WGS sequence"/>
</dbReference>
<gene>
    <name evidence="2" type="ORF">B0H16DRAFT_1715664</name>
</gene>
<evidence type="ECO:0000256" key="1">
    <source>
        <dbReference type="SAM" id="MobiDB-lite"/>
    </source>
</evidence>
<feature type="compositionally biased region" description="Low complexity" evidence="1">
    <location>
        <begin position="212"/>
        <end position="223"/>
    </location>
</feature>
<dbReference type="AlphaFoldDB" id="A0AAD7JTM5"/>
<sequence length="363" mass="38760">MPLLVATVTADRCPGTSGAAHYFEFTKAACANRGCGRAETKRPQSLSSAGRRTQVPRLPFPVLGQVLDLVLERKVAVLARAEEVCTGQEQELGGVCRVLHSDRRNLAAQERGIIRGQTDAPALRVVLPLSFSSSESSGDDPGVPHLKPAQVRATCDTAVGGDAKDVPEAGGEKGFDIRISAFASTDENSDAQEHEQGARMTPIPTASPPSAAPRRPATALPSPDSRDHLSGNADVDAVDSKATYGHGRIFVVCACRVRQPLRGEDENDMRVRDLLSQLGRELDSSASYVENTGCSNSGFTHRILLLDFEFNHFDHCDCAELEAALHFPSMQLRLPSSSVASARSKFRVDSPSTPGVAINGLPP</sequence>
<comment type="caution">
    <text evidence="2">The sequence shown here is derived from an EMBL/GenBank/DDBJ whole genome shotgun (WGS) entry which is preliminary data.</text>
</comment>
<evidence type="ECO:0000313" key="2">
    <source>
        <dbReference type="EMBL" id="KAJ7770038.1"/>
    </source>
</evidence>
<accession>A0AAD7JTM5</accession>
<reference evidence="2" key="1">
    <citation type="submission" date="2023-03" db="EMBL/GenBank/DDBJ databases">
        <title>Massive genome expansion in bonnet fungi (Mycena s.s.) driven by repeated elements and novel gene families across ecological guilds.</title>
        <authorList>
            <consortium name="Lawrence Berkeley National Laboratory"/>
            <person name="Harder C.B."/>
            <person name="Miyauchi S."/>
            <person name="Viragh M."/>
            <person name="Kuo A."/>
            <person name="Thoen E."/>
            <person name="Andreopoulos B."/>
            <person name="Lu D."/>
            <person name="Skrede I."/>
            <person name="Drula E."/>
            <person name="Henrissat B."/>
            <person name="Morin E."/>
            <person name="Kohler A."/>
            <person name="Barry K."/>
            <person name="LaButti K."/>
            <person name="Morin E."/>
            <person name="Salamov A."/>
            <person name="Lipzen A."/>
            <person name="Mereny Z."/>
            <person name="Hegedus B."/>
            <person name="Baldrian P."/>
            <person name="Stursova M."/>
            <person name="Weitz H."/>
            <person name="Taylor A."/>
            <person name="Grigoriev I.V."/>
            <person name="Nagy L.G."/>
            <person name="Martin F."/>
            <person name="Kauserud H."/>
        </authorList>
    </citation>
    <scope>NUCLEOTIDE SEQUENCE</scope>
    <source>
        <strain evidence="2">CBHHK182m</strain>
    </source>
</reference>
<proteinExistence type="predicted"/>
<dbReference type="EMBL" id="JARKIB010000017">
    <property type="protein sequence ID" value="KAJ7770038.1"/>
    <property type="molecule type" value="Genomic_DNA"/>
</dbReference>
<evidence type="ECO:0000313" key="3">
    <source>
        <dbReference type="Proteomes" id="UP001215598"/>
    </source>
</evidence>
<name>A0AAD7JTM5_9AGAR</name>
<keyword evidence="3" id="KW-1185">Reference proteome</keyword>